<proteinExistence type="inferred from homology"/>
<dbReference type="CDD" id="cd02989">
    <property type="entry name" value="Phd_like_TxnDC9"/>
    <property type="match status" value="1"/>
</dbReference>
<feature type="region of interest" description="Disordered" evidence="3">
    <location>
        <begin position="177"/>
        <end position="248"/>
    </location>
</feature>
<dbReference type="EMBL" id="JANBPT010000705">
    <property type="protein sequence ID" value="KAJ1914104.1"/>
    <property type="molecule type" value="Genomic_DNA"/>
</dbReference>
<dbReference type="Proteomes" id="UP001150569">
    <property type="component" value="Unassembled WGS sequence"/>
</dbReference>
<evidence type="ECO:0000256" key="2">
    <source>
        <dbReference type="SAM" id="Coils"/>
    </source>
</evidence>
<feature type="compositionally biased region" description="Acidic residues" evidence="3">
    <location>
        <begin position="195"/>
        <end position="210"/>
    </location>
</feature>
<dbReference type="Gene3D" id="3.40.30.10">
    <property type="entry name" value="Glutaredoxin"/>
    <property type="match status" value="1"/>
</dbReference>
<organism evidence="5 6">
    <name type="scientific">Tieghemiomyces parasiticus</name>
    <dbReference type="NCBI Taxonomy" id="78921"/>
    <lineage>
        <taxon>Eukaryota</taxon>
        <taxon>Fungi</taxon>
        <taxon>Fungi incertae sedis</taxon>
        <taxon>Zoopagomycota</taxon>
        <taxon>Kickxellomycotina</taxon>
        <taxon>Dimargaritomycetes</taxon>
        <taxon>Dimargaritales</taxon>
        <taxon>Dimargaritaceae</taxon>
        <taxon>Tieghemiomyces</taxon>
    </lineage>
</organism>
<protein>
    <recommendedName>
        <fullName evidence="4">Phosducin domain-containing protein</fullName>
    </recommendedName>
</protein>
<feature type="domain" description="Phosducin" evidence="4">
    <location>
        <begin position="29"/>
        <end position="181"/>
    </location>
</feature>
<name>A0A9W8DKQ9_9FUNG</name>
<evidence type="ECO:0000259" key="4">
    <source>
        <dbReference type="Pfam" id="PF02114"/>
    </source>
</evidence>
<dbReference type="OrthoDB" id="10257948at2759"/>
<comment type="similarity">
    <text evidence="1">Belongs to the phosducin family.</text>
</comment>
<keyword evidence="6" id="KW-1185">Reference proteome</keyword>
<dbReference type="InterPro" id="IPR036249">
    <property type="entry name" value="Thioredoxin-like_sf"/>
</dbReference>
<evidence type="ECO:0000256" key="1">
    <source>
        <dbReference type="ARBA" id="ARBA00009686"/>
    </source>
</evidence>
<dbReference type="Pfam" id="PF02114">
    <property type="entry name" value="Phosducin"/>
    <property type="match status" value="1"/>
</dbReference>
<gene>
    <name evidence="5" type="ORF">IWQ60_008941</name>
</gene>
<dbReference type="AlphaFoldDB" id="A0A9W8DKQ9"/>
<feature type="coiled-coil region" evidence="2">
    <location>
        <begin position="40"/>
        <end position="67"/>
    </location>
</feature>
<dbReference type="InterPro" id="IPR024253">
    <property type="entry name" value="Phosducin_thioredoxin-like_dom"/>
</dbReference>
<dbReference type="SUPFAM" id="SSF52833">
    <property type="entry name" value="Thioredoxin-like"/>
    <property type="match status" value="1"/>
</dbReference>
<reference evidence="5" key="1">
    <citation type="submission" date="2022-07" db="EMBL/GenBank/DDBJ databases">
        <title>Phylogenomic reconstructions and comparative analyses of Kickxellomycotina fungi.</title>
        <authorList>
            <person name="Reynolds N.K."/>
            <person name="Stajich J.E."/>
            <person name="Barry K."/>
            <person name="Grigoriev I.V."/>
            <person name="Crous P."/>
            <person name="Smith M.E."/>
        </authorList>
    </citation>
    <scope>NUCLEOTIDE SEQUENCE</scope>
    <source>
        <strain evidence="5">RSA 861</strain>
    </source>
</reference>
<sequence>MTSTPTDANIERLAYKGLEASSDLEEDALFEELENDSGVAAYREQRLDALKQQMAELQNMRSNDHGQYTEIFEEKAALDLMTSTDLCVLHFYHPDFRRCLIMDKHLQLLARKYFTTKFFKVNVSNVPFMVEKLKIRVLPCVIPVVNSVTVRRVVGFEELGNKDDFKTVQLEALLRRTGVLNSPKPPREADQPGDSSEEETDEDAYLEDDGVGGGSSLRRRNDGFLGKHHAQAAGNQRARNTSSDDEFA</sequence>
<evidence type="ECO:0000256" key="3">
    <source>
        <dbReference type="SAM" id="MobiDB-lite"/>
    </source>
</evidence>
<dbReference type="PANTHER" id="PTHR21148">
    <property type="entry name" value="THIOREDOXIN DOMAIN-CONTAINING PROTEIN 9"/>
    <property type="match status" value="1"/>
</dbReference>
<evidence type="ECO:0000313" key="5">
    <source>
        <dbReference type="EMBL" id="KAJ1914104.1"/>
    </source>
</evidence>
<comment type="caution">
    <text evidence="5">The sequence shown here is derived from an EMBL/GenBank/DDBJ whole genome shotgun (WGS) entry which is preliminary data.</text>
</comment>
<accession>A0A9W8DKQ9</accession>
<keyword evidence="2" id="KW-0175">Coiled coil</keyword>
<evidence type="ECO:0000313" key="6">
    <source>
        <dbReference type="Proteomes" id="UP001150569"/>
    </source>
</evidence>